<proteinExistence type="predicted"/>
<protein>
    <submittedName>
        <fullName evidence="1">Uncharacterized protein</fullName>
    </submittedName>
</protein>
<dbReference type="Proteomes" id="UP000076532">
    <property type="component" value="Unassembled WGS sequence"/>
</dbReference>
<feature type="non-terminal residue" evidence="1">
    <location>
        <position position="1"/>
    </location>
</feature>
<keyword evidence="2" id="KW-1185">Reference proteome</keyword>
<gene>
    <name evidence="1" type="ORF">FIBSPDRAFT_877799</name>
</gene>
<evidence type="ECO:0000313" key="1">
    <source>
        <dbReference type="EMBL" id="KZP05183.1"/>
    </source>
</evidence>
<name>A0A167VMV6_9AGAM</name>
<organism evidence="1 2">
    <name type="scientific">Athelia psychrophila</name>
    <dbReference type="NCBI Taxonomy" id="1759441"/>
    <lineage>
        <taxon>Eukaryota</taxon>
        <taxon>Fungi</taxon>
        <taxon>Dikarya</taxon>
        <taxon>Basidiomycota</taxon>
        <taxon>Agaricomycotina</taxon>
        <taxon>Agaricomycetes</taxon>
        <taxon>Agaricomycetidae</taxon>
        <taxon>Atheliales</taxon>
        <taxon>Atheliaceae</taxon>
        <taxon>Athelia</taxon>
    </lineage>
</organism>
<dbReference type="AlphaFoldDB" id="A0A167VMV6"/>
<sequence>TGEMDLKPDSEWQGPVVRLQRMLEYSRAVTGRAYCSSSDLTENATAHCQYSLSFLLSRTDRRSVQAHMDSQSLYLSLAAQYTSGFSIHPCDLVQCDIAYRRILAAIFRAKPERQDGRHGCQRKRPTRTMCCSEDLSPLRTDSRPKWPSGVTCMKRRLLSSRRNIPGHIAVPIRR</sequence>
<evidence type="ECO:0000313" key="2">
    <source>
        <dbReference type="Proteomes" id="UP000076532"/>
    </source>
</evidence>
<reference evidence="1 2" key="1">
    <citation type="journal article" date="2016" name="Mol. Biol. Evol.">
        <title>Comparative Genomics of Early-Diverging Mushroom-Forming Fungi Provides Insights into the Origins of Lignocellulose Decay Capabilities.</title>
        <authorList>
            <person name="Nagy L.G."/>
            <person name="Riley R."/>
            <person name="Tritt A."/>
            <person name="Adam C."/>
            <person name="Daum C."/>
            <person name="Floudas D."/>
            <person name="Sun H."/>
            <person name="Yadav J.S."/>
            <person name="Pangilinan J."/>
            <person name="Larsson K.H."/>
            <person name="Matsuura K."/>
            <person name="Barry K."/>
            <person name="Labutti K."/>
            <person name="Kuo R."/>
            <person name="Ohm R.A."/>
            <person name="Bhattacharya S.S."/>
            <person name="Shirouzu T."/>
            <person name="Yoshinaga Y."/>
            <person name="Martin F.M."/>
            <person name="Grigoriev I.V."/>
            <person name="Hibbett D.S."/>
        </authorList>
    </citation>
    <scope>NUCLEOTIDE SEQUENCE [LARGE SCALE GENOMIC DNA]</scope>
    <source>
        <strain evidence="1 2">CBS 109695</strain>
    </source>
</reference>
<accession>A0A167VMV6</accession>
<dbReference type="EMBL" id="KV417856">
    <property type="protein sequence ID" value="KZP05183.1"/>
    <property type="molecule type" value="Genomic_DNA"/>
</dbReference>